<dbReference type="RefSeq" id="WP_197014003.1">
    <property type="nucleotide sequence ID" value="NZ_BAABES010000002.1"/>
</dbReference>
<name>A0A931DQW3_9ACTN</name>
<dbReference type="InterPro" id="IPR011047">
    <property type="entry name" value="Quinoprotein_ADH-like_sf"/>
</dbReference>
<evidence type="ECO:0000256" key="2">
    <source>
        <dbReference type="ARBA" id="ARBA00022741"/>
    </source>
</evidence>
<evidence type="ECO:0000256" key="5">
    <source>
        <dbReference type="PROSITE-ProRule" id="PRU10141"/>
    </source>
</evidence>
<comment type="caution">
    <text evidence="7">The sequence shown here is derived from an EMBL/GenBank/DDBJ whole genome shotgun (WGS) entry which is preliminary data.</text>
</comment>
<dbReference type="InterPro" id="IPR017441">
    <property type="entry name" value="Protein_kinase_ATP_BS"/>
</dbReference>
<dbReference type="PROSITE" id="PS00107">
    <property type="entry name" value="PROTEIN_KINASE_ATP"/>
    <property type="match status" value="1"/>
</dbReference>
<dbReference type="PROSITE" id="PS50011">
    <property type="entry name" value="PROTEIN_KINASE_DOM"/>
    <property type="match status" value="1"/>
</dbReference>
<dbReference type="SUPFAM" id="SSF50998">
    <property type="entry name" value="Quinoprotein alcohol dehydrogenase-like"/>
    <property type="match status" value="2"/>
</dbReference>
<dbReference type="SMART" id="SM00564">
    <property type="entry name" value="PQQ"/>
    <property type="match status" value="5"/>
</dbReference>
<dbReference type="InterPro" id="IPR000719">
    <property type="entry name" value="Prot_kinase_dom"/>
</dbReference>
<dbReference type="EMBL" id="JADOUA010000001">
    <property type="protein sequence ID" value="MBG6091725.1"/>
    <property type="molecule type" value="Genomic_DNA"/>
</dbReference>
<sequence>MTAPPGFVTAAPGPEDPDRIGRYRVLRRLGEGGMGRVYLGASPAGRAVAIKVVRPELAGNPEFRARFRAEVAAAQRVSGAFTSPVVEAEPDGAVPWLATAYVNGLSLKETVERYGPMPEPLLRTLGAGLGEALIAIHAAGLLHRDLKPANILLARDGPRVIDFGISKTADHDASGHGPTQALTSEGQFVGSPGYMSPEQIRGGTLTASADVFAFGAVLAFAATGRPPFGRDKLATVIHRTLHEAPDLNGVPASLERMVAACLSRDPGERPPTDLLPSLLAAEPVALGWLPGSLGEELRQREDTLLLDLREIAKARTRRRLLLGGTAAAGLAVVGGGTAAALATADGGAGRRPAPPRPLWRTTIGDLGHEDFAAEVLSRTVVSNHRGQEYHWHSLDSGRRLGSSEFSIAATGPNLVYGILDDGGRLVAMDESRQVRWTSNVVDGVSNPELMGPDNGKLVLTGKNKSIIGADAATGMPLWSYEWPFEPLLVLLYGITNRTLVAIGNEGSKSLLVGLDTATGALRWSDPDGGLSHVPEGGGNLIFRNPSGVTLDALAADTGRRLWTAELPKAAASPHRERQLSQSFTAAGGTVYTGSPTLYALDASTGRERWTYTPTSPGGQERSLLVSGKYAYILDNPQLIALDARTGRRVWSVNTPAARTAPLIAAGGMICTGVAGTTGAGLYGWDAGTGELVWNHPVSTSAPTRQWALNTRDRTLVAAQDKTLLAFRLS</sequence>
<protein>
    <submittedName>
        <fullName evidence="7">Outer membrane protein assembly factor BamB</fullName>
    </submittedName>
</protein>
<dbReference type="Gene3D" id="3.30.200.20">
    <property type="entry name" value="Phosphorylase Kinase, domain 1"/>
    <property type="match status" value="1"/>
</dbReference>
<gene>
    <name evidence="7" type="ORF">IW256_005838</name>
</gene>
<accession>A0A931DQW3</accession>
<dbReference type="SMART" id="SM00220">
    <property type="entry name" value="S_TKc"/>
    <property type="match status" value="1"/>
</dbReference>
<dbReference type="Gene3D" id="1.10.510.10">
    <property type="entry name" value="Transferase(Phosphotransferase) domain 1"/>
    <property type="match status" value="1"/>
</dbReference>
<dbReference type="AlphaFoldDB" id="A0A931DQW3"/>
<dbReference type="Pfam" id="PF00069">
    <property type="entry name" value="Pkinase"/>
    <property type="match status" value="1"/>
</dbReference>
<evidence type="ECO:0000313" key="8">
    <source>
        <dbReference type="Proteomes" id="UP000614047"/>
    </source>
</evidence>
<dbReference type="InterPro" id="IPR015943">
    <property type="entry name" value="WD40/YVTN_repeat-like_dom_sf"/>
</dbReference>
<keyword evidence="2 5" id="KW-0547">Nucleotide-binding</keyword>
<dbReference type="PROSITE" id="PS00108">
    <property type="entry name" value="PROTEIN_KINASE_ST"/>
    <property type="match status" value="1"/>
</dbReference>
<dbReference type="PANTHER" id="PTHR43289">
    <property type="entry name" value="MITOGEN-ACTIVATED PROTEIN KINASE KINASE KINASE 20-RELATED"/>
    <property type="match status" value="1"/>
</dbReference>
<evidence type="ECO:0000256" key="3">
    <source>
        <dbReference type="ARBA" id="ARBA00022777"/>
    </source>
</evidence>
<dbReference type="InterPro" id="IPR011009">
    <property type="entry name" value="Kinase-like_dom_sf"/>
</dbReference>
<dbReference type="GO" id="GO:0005524">
    <property type="term" value="F:ATP binding"/>
    <property type="evidence" value="ECO:0007669"/>
    <property type="project" value="UniProtKB-UniRule"/>
</dbReference>
<dbReference type="SUPFAM" id="SSF56112">
    <property type="entry name" value="Protein kinase-like (PK-like)"/>
    <property type="match status" value="1"/>
</dbReference>
<dbReference type="Gene3D" id="2.130.10.10">
    <property type="entry name" value="YVTN repeat-like/Quinoprotein amine dehydrogenase"/>
    <property type="match status" value="2"/>
</dbReference>
<keyword evidence="1" id="KW-0808">Transferase</keyword>
<dbReference type="Proteomes" id="UP000614047">
    <property type="component" value="Unassembled WGS sequence"/>
</dbReference>
<keyword evidence="8" id="KW-1185">Reference proteome</keyword>
<reference evidence="7" key="1">
    <citation type="submission" date="2020-11" db="EMBL/GenBank/DDBJ databases">
        <title>Sequencing the genomes of 1000 actinobacteria strains.</title>
        <authorList>
            <person name="Klenk H.-P."/>
        </authorList>
    </citation>
    <scope>NUCLEOTIDE SEQUENCE</scope>
    <source>
        <strain evidence="7">DSM 43175</strain>
    </source>
</reference>
<dbReference type="Pfam" id="PF13360">
    <property type="entry name" value="PQQ_2"/>
    <property type="match status" value="2"/>
</dbReference>
<organism evidence="7 8">
    <name type="scientific">Actinomadura viridis</name>
    <dbReference type="NCBI Taxonomy" id="58110"/>
    <lineage>
        <taxon>Bacteria</taxon>
        <taxon>Bacillati</taxon>
        <taxon>Actinomycetota</taxon>
        <taxon>Actinomycetes</taxon>
        <taxon>Streptosporangiales</taxon>
        <taxon>Thermomonosporaceae</taxon>
        <taxon>Actinomadura</taxon>
    </lineage>
</organism>
<proteinExistence type="predicted"/>
<dbReference type="InterPro" id="IPR008271">
    <property type="entry name" value="Ser/Thr_kinase_AS"/>
</dbReference>
<evidence type="ECO:0000259" key="6">
    <source>
        <dbReference type="PROSITE" id="PS50011"/>
    </source>
</evidence>
<keyword evidence="4 5" id="KW-0067">ATP-binding</keyword>
<evidence type="ECO:0000313" key="7">
    <source>
        <dbReference type="EMBL" id="MBG6091725.1"/>
    </source>
</evidence>
<keyword evidence="3" id="KW-0418">Kinase</keyword>
<dbReference type="InterPro" id="IPR018391">
    <property type="entry name" value="PQQ_b-propeller_rpt"/>
</dbReference>
<dbReference type="GO" id="GO:0004674">
    <property type="term" value="F:protein serine/threonine kinase activity"/>
    <property type="evidence" value="ECO:0007669"/>
    <property type="project" value="TreeGrafter"/>
</dbReference>
<dbReference type="PANTHER" id="PTHR43289:SF34">
    <property type="entry name" value="SERINE_THREONINE-PROTEIN KINASE YBDM-RELATED"/>
    <property type="match status" value="1"/>
</dbReference>
<dbReference type="CDD" id="cd14014">
    <property type="entry name" value="STKc_PknB_like"/>
    <property type="match status" value="1"/>
</dbReference>
<dbReference type="InterPro" id="IPR002372">
    <property type="entry name" value="PQQ_rpt_dom"/>
</dbReference>
<feature type="domain" description="Protein kinase" evidence="6">
    <location>
        <begin position="23"/>
        <end position="285"/>
    </location>
</feature>
<evidence type="ECO:0000256" key="1">
    <source>
        <dbReference type="ARBA" id="ARBA00022679"/>
    </source>
</evidence>
<feature type="binding site" evidence="5">
    <location>
        <position position="51"/>
    </location>
    <ligand>
        <name>ATP</name>
        <dbReference type="ChEBI" id="CHEBI:30616"/>
    </ligand>
</feature>
<evidence type="ECO:0000256" key="4">
    <source>
        <dbReference type="ARBA" id="ARBA00022840"/>
    </source>
</evidence>